<gene>
    <name evidence="2" type="ORF">Ptr86124_002249</name>
    <name evidence="1" type="ORF">PtrM4_066930</name>
</gene>
<evidence type="ECO:0000313" key="2">
    <source>
        <dbReference type="EMBL" id="KAI1519121.1"/>
    </source>
</evidence>
<keyword evidence="4" id="KW-1185">Reference proteome</keyword>
<reference evidence="4" key="4">
    <citation type="journal article" date="2022" name="Microb. Genom.">
        <title>A global pangenome for the wheat fungal pathogen Pyrenophora tritici-repentis and prediction of effector protein structural homology.</title>
        <authorList>
            <person name="Moolhuijzen P.M."/>
            <person name="See P.T."/>
            <person name="Shi G."/>
            <person name="Powell H.R."/>
            <person name="Cockram J."/>
            <person name="Jorgensen L.N."/>
            <person name="Benslimane H."/>
            <person name="Strelkov S.E."/>
            <person name="Turner J."/>
            <person name="Liu Z."/>
            <person name="Moffat C.S."/>
        </authorList>
    </citation>
    <scope>NUCLEOTIDE SEQUENCE [LARGE SCALE GENOMIC DNA]</scope>
</reference>
<reference evidence="2" key="3">
    <citation type="journal article" date="2022" name="bioRxiv">
        <title>A global pangenome for the wheat fungal pathogen Pyrenophora tritici-repentis and prediction of effector protein structural homology.</title>
        <authorList>
            <person name="Moolhuijzen P."/>
            <person name="See P.T."/>
            <person name="Shi G."/>
            <person name="Powell H.R."/>
            <person name="Cockram J."/>
            <person name="Jorgensen L.N."/>
            <person name="Benslimane H."/>
            <person name="Strelkov S.E."/>
            <person name="Turner J."/>
            <person name="Liu Z."/>
            <person name="Moffat C.S."/>
        </authorList>
    </citation>
    <scope>NUCLEOTIDE SEQUENCE</scope>
    <source>
        <strain evidence="2">86-124</strain>
    </source>
</reference>
<comment type="caution">
    <text evidence="2">The sequence shown here is derived from an EMBL/GenBank/DDBJ whole genome shotgun (WGS) entry which is preliminary data.</text>
</comment>
<dbReference type="Proteomes" id="UP000245464">
    <property type="component" value="Chromosome 2"/>
</dbReference>
<reference evidence="1 3" key="1">
    <citation type="journal article" date="2018" name="BMC Genomics">
        <title>Comparative genomics of the wheat fungal pathogen Pyrenophora tritici-repentis reveals chromosomal variations and genome plasticity.</title>
        <authorList>
            <person name="Moolhuijzen P."/>
            <person name="See P.T."/>
            <person name="Hane J.K."/>
            <person name="Shi G."/>
            <person name="Liu Z."/>
            <person name="Oliver R.P."/>
            <person name="Moffat C.S."/>
        </authorList>
    </citation>
    <scope>NUCLEOTIDE SEQUENCE [LARGE SCALE GENOMIC DNA]</scope>
    <source>
        <strain evidence="1">M4</strain>
    </source>
</reference>
<evidence type="ECO:0000313" key="4">
    <source>
        <dbReference type="Proteomes" id="UP000249757"/>
    </source>
</evidence>
<organism evidence="2 4">
    <name type="scientific">Pyrenophora tritici-repentis</name>
    <dbReference type="NCBI Taxonomy" id="45151"/>
    <lineage>
        <taxon>Eukaryota</taxon>
        <taxon>Fungi</taxon>
        <taxon>Dikarya</taxon>
        <taxon>Ascomycota</taxon>
        <taxon>Pezizomycotina</taxon>
        <taxon>Dothideomycetes</taxon>
        <taxon>Pleosporomycetidae</taxon>
        <taxon>Pleosporales</taxon>
        <taxon>Pleosporineae</taxon>
        <taxon>Pleosporaceae</taxon>
        <taxon>Pyrenophora</taxon>
    </lineage>
</organism>
<protein>
    <submittedName>
        <fullName evidence="2">Uncharacterized protein</fullName>
    </submittedName>
</protein>
<dbReference type="Proteomes" id="UP000249757">
    <property type="component" value="Unassembled WGS sequence"/>
</dbReference>
<dbReference type="AlphaFoldDB" id="A0A5M9LH02"/>
<accession>A0A5M9LH02</accession>
<proteinExistence type="predicted"/>
<evidence type="ECO:0000313" key="1">
    <source>
        <dbReference type="EMBL" id="KAF7575069.1"/>
    </source>
</evidence>
<reference evidence="2" key="2">
    <citation type="submission" date="2021-05" db="EMBL/GenBank/DDBJ databases">
        <authorList>
            <person name="Moolhuijzen P.M."/>
            <person name="Moffat C.S."/>
        </authorList>
    </citation>
    <scope>NUCLEOTIDE SEQUENCE</scope>
    <source>
        <strain evidence="2">86-124</strain>
    </source>
</reference>
<evidence type="ECO:0000313" key="3">
    <source>
        <dbReference type="Proteomes" id="UP000245464"/>
    </source>
</evidence>
<dbReference type="EMBL" id="NQIK02000002">
    <property type="protein sequence ID" value="KAF7575069.1"/>
    <property type="molecule type" value="Genomic_DNA"/>
</dbReference>
<dbReference type="EMBL" id="NRDI02000002">
    <property type="protein sequence ID" value="KAI1519121.1"/>
    <property type="molecule type" value="Genomic_DNA"/>
</dbReference>
<sequence>MISDVVALLYYMLYDGLSDFVGYPERISNLTYMQQSTTNTLSIPD</sequence>
<name>A0A5M9LH02_9PLEO</name>